<dbReference type="Pfam" id="PF22296">
    <property type="entry name" value="bAvd"/>
    <property type="match status" value="1"/>
</dbReference>
<evidence type="ECO:0000256" key="1">
    <source>
        <dbReference type="SAM" id="MobiDB-lite"/>
    </source>
</evidence>
<dbReference type="InterPro" id="IPR055360">
    <property type="entry name" value="bAvd"/>
</dbReference>
<evidence type="ECO:0000259" key="2">
    <source>
        <dbReference type="Pfam" id="PF22296"/>
    </source>
</evidence>
<dbReference type="AlphaFoldDB" id="A0A367FXQ5"/>
<dbReference type="EMBL" id="PSQG01000015">
    <property type="protein sequence ID" value="RCH43217.1"/>
    <property type="molecule type" value="Genomic_DNA"/>
</dbReference>
<dbReference type="Gene3D" id="1.20.1440.60">
    <property type="entry name" value="23S rRNA-intervening sequence"/>
    <property type="match status" value="1"/>
</dbReference>
<dbReference type="Proteomes" id="UP000253208">
    <property type="component" value="Unassembled WGS sequence"/>
</dbReference>
<dbReference type="NCBIfam" id="NF033474">
    <property type="entry name" value="DivGenRetAVD"/>
    <property type="match status" value="1"/>
</dbReference>
<dbReference type="InterPro" id="IPR036583">
    <property type="entry name" value="23S_rRNA_IVS_sf"/>
</dbReference>
<proteinExistence type="predicted"/>
<evidence type="ECO:0000313" key="4">
    <source>
        <dbReference type="Proteomes" id="UP000253208"/>
    </source>
</evidence>
<sequence length="139" mass="16299">MGNMRRYGAPGNPETDEGREQRSGLIILQRSKDLMKYLYTSFVKYPRSEKLGFVADYKKCLFQFLILIITAQKKYFKKTTLQDADVQLELLRMFNDLSYDMKFVDEKRYILVSEKLCEIGRLLGGWIRSQKETSTNTGK</sequence>
<protein>
    <submittedName>
        <fullName evidence="3">Diversity-generating retroelement protein Avd</fullName>
    </submittedName>
</protein>
<accession>A0A367FXQ5</accession>
<organism evidence="3 4">
    <name type="scientific">Blautia obeum</name>
    <dbReference type="NCBI Taxonomy" id="40520"/>
    <lineage>
        <taxon>Bacteria</taxon>
        <taxon>Bacillati</taxon>
        <taxon>Bacillota</taxon>
        <taxon>Clostridia</taxon>
        <taxon>Lachnospirales</taxon>
        <taxon>Lachnospiraceae</taxon>
        <taxon>Blautia</taxon>
    </lineage>
</organism>
<reference evidence="3 4" key="1">
    <citation type="submission" date="2018-02" db="EMBL/GenBank/DDBJ databases">
        <title>Complete genome sequencing of Faecalibacterium prausnitzii strains isolated from the human gut.</title>
        <authorList>
            <person name="Fitzgerald B.C."/>
            <person name="Shkoporov A.N."/>
            <person name="Ross P.R."/>
            <person name="Hill C."/>
        </authorList>
    </citation>
    <scope>NUCLEOTIDE SEQUENCE [LARGE SCALE GENOMIC DNA]</scope>
    <source>
        <strain evidence="3 4">APC942/31-1</strain>
    </source>
</reference>
<dbReference type="SUPFAM" id="SSF158446">
    <property type="entry name" value="IVS-encoded protein-like"/>
    <property type="match status" value="1"/>
</dbReference>
<evidence type="ECO:0000313" key="3">
    <source>
        <dbReference type="EMBL" id="RCH43217.1"/>
    </source>
</evidence>
<comment type="caution">
    <text evidence="3">The sequence shown here is derived from an EMBL/GenBank/DDBJ whole genome shotgun (WGS) entry which is preliminary data.</text>
</comment>
<feature type="region of interest" description="Disordered" evidence="1">
    <location>
        <begin position="1"/>
        <end position="21"/>
    </location>
</feature>
<feature type="domain" description="bAvd-like" evidence="2">
    <location>
        <begin position="25"/>
        <end position="129"/>
    </location>
</feature>
<name>A0A367FXQ5_9FIRM</name>
<dbReference type="RefSeq" id="WP_022119804.1">
    <property type="nucleotide sequence ID" value="NZ_PSQG01000015.1"/>
</dbReference>
<gene>
    <name evidence="3" type="ORF">C4886_11050</name>
</gene>
<dbReference type="CDD" id="cd16376">
    <property type="entry name" value="Avd_like"/>
    <property type="match status" value="1"/>
</dbReference>